<dbReference type="PROSITE" id="PS50011">
    <property type="entry name" value="PROTEIN_KINASE_DOM"/>
    <property type="match status" value="1"/>
</dbReference>
<keyword evidence="3" id="KW-1185">Reference proteome</keyword>
<dbReference type="Proteomes" id="UP001470230">
    <property type="component" value="Unassembled WGS sequence"/>
</dbReference>
<evidence type="ECO:0000313" key="2">
    <source>
        <dbReference type="EMBL" id="KAK8897087.1"/>
    </source>
</evidence>
<accession>A0ABR2L1K6</accession>
<evidence type="ECO:0000259" key="1">
    <source>
        <dbReference type="PROSITE" id="PS50011"/>
    </source>
</evidence>
<sequence>MSSSICLLADYIADYNNDYDITDEKFGSYSMGEVRGAIRKSDNLHVAIKVIKMDMSDTYNLSSVMREIELLATIKHPKCIRLVGFNLYPCPIIITKYIPNGTLYNALQKKNKKLQGHEEFTSTKMMCSIYGICSAMDYLHSKGIMHRGLTPMDILLDENYDVRLGGFGLSRKNNPKRRMTVKVGAPLYMAPELIEGKYSNYTNTVDVFSFGVMYLQYFGELRNLDDNNGSIGSADNLMDRVTQGARFARPDGVTNKQWSIYTRCTDENPFFRPTFHQLTQLFELDESYWFEGVNKEEYMAYIKKCKKAI</sequence>
<dbReference type="SUPFAM" id="SSF56112">
    <property type="entry name" value="Protein kinase-like (PK-like)"/>
    <property type="match status" value="1"/>
</dbReference>
<dbReference type="Pfam" id="PF00069">
    <property type="entry name" value="Pkinase"/>
    <property type="match status" value="1"/>
</dbReference>
<dbReference type="InterPro" id="IPR051681">
    <property type="entry name" value="Ser/Thr_Kinases-Pseudokinases"/>
</dbReference>
<dbReference type="EMBL" id="JAPFFF010000002">
    <property type="protein sequence ID" value="KAK8897087.1"/>
    <property type="molecule type" value="Genomic_DNA"/>
</dbReference>
<dbReference type="Gene3D" id="1.10.510.10">
    <property type="entry name" value="Transferase(Phosphotransferase) domain 1"/>
    <property type="match status" value="1"/>
</dbReference>
<protein>
    <recommendedName>
        <fullName evidence="1">Protein kinase domain-containing protein</fullName>
    </recommendedName>
</protein>
<dbReference type="PIRSF" id="PIRSF000615">
    <property type="entry name" value="TyrPK_CSF1-R"/>
    <property type="match status" value="1"/>
</dbReference>
<evidence type="ECO:0000313" key="3">
    <source>
        <dbReference type="Proteomes" id="UP001470230"/>
    </source>
</evidence>
<name>A0ABR2L1K6_9EUKA</name>
<comment type="caution">
    <text evidence="2">The sequence shown here is derived from an EMBL/GenBank/DDBJ whole genome shotgun (WGS) entry which is preliminary data.</text>
</comment>
<dbReference type="PANTHER" id="PTHR44329:SF214">
    <property type="entry name" value="PROTEIN KINASE DOMAIN-CONTAINING PROTEIN"/>
    <property type="match status" value="1"/>
</dbReference>
<feature type="domain" description="Protein kinase" evidence="1">
    <location>
        <begin position="20"/>
        <end position="290"/>
    </location>
</feature>
<gene>
    <name evidence="2" type="ORF">M9Y10_015021</name>
</gene>
<organism evidence="2 3">
    <name type="scientific">Tritrichomonas musculus</name>
    <dbReference type="NCBI Taxonomy" id="1915356"/>
    <lineage>
        <taxon>Eukaryota</taxon>
        <taxon>Metamonada</taxon>
        <taxon>Parabasalia</taxon>
        <taxon>Tritrichomonadida</taxon>
        <taxon>Tritrichomonadidae</taxon>
        <taxon>Tritrichomonas</taxon>
    </lineage>
</organism>
<dbReference type="InterPro" id="IPR011009">
    <property type="entry name" value="Kinase-like_dom_sf"/>
</dbReference>
<reference evidence="2 3" key="1">
    <citation type="submission" date="2024-04" db="EMBL/GenBank/DDBJ databases">
        <title>Tritrichomonas musculus Genome.</title>
        <authorList>
            <person name="Alves-Ferreira E."/>
            <person name="Grigg M."/>
            <person name="Lorenzi H."/>
            <person name="Galac M."/>
        </authorList>
    </citation>
    <scope>NUCLEOTIDE SEQUENCE [LARGE SCALE GENOMIC DNA]</scope>
    <source>
        <strain evidence="2 3">EAF2021</strain>
    </source>
</reference>
<dbReference type="PANTHER" id="PTHR44329">
    <property type="entry name" value="SERINE/THREONINE-PROTEIN KINASE TNNI3K-RELATED"/>
    <property type="match status" value="1"/>
</dbReference>
<dbReference type="InterPro" id="IPR000719">
    <property type="entry name" value="Prot_kinase_dom"/>
</dbReference>
<proteinExistence type="predicted"/>